<feature type="domain" description="Glycosyl transferase family 1" evidence="1">
    <location>
        <begin position="212"/>
        <end position="274"/>
    </location>
</feature>
<dbReference type="InterPro" id="IPR001296">
    <property type="entry name" value="Glyco_trans_1"/>
</dbReference>
<dbReference type="Pfam" id="PF00534">
    <property type="entry name" value="Glycos_transf_1"/>
    <property type="match status" value="1"/>
</dbReference>
<accession>A0ABW6A254</accession>
<organism evidence="2 3">
    <name type="scientific">Terrimonas rubra</name>
    <dbReference type="NCBI Taxonomy" id="1035890"/>
    <lineage>
        <taxon>Bacteria</taxon>
        <taxon>Pseudomonadati</taxon>
        <taxon>Bacteroidota</taxon>
        <taxon>Chitinophagia</taxon>
        <taxon>Chitinophagales</taxon>
        <taxon>Chitinophagaceae</taxon>
        <taxon>Terrimonas</taxon>
    </lineage>
</organism>
<dbReference type="Gene3D" id="3.40.50.2000">
    <property type="entry name" value="Glycogen Phosphorylase B"/>
    <property type="match status" value="1"/>
</dbReference>
<dbReference type="Proteomes" id="UP001597511">
    <property type="component" value="Unassembled WGS sequence"/>
</dbReference>
<dbReference type="GO" id="GO:0016757">
    <property type="term" value="F:glycosyltransferase activity"/>
    <property type="evidence" value="ECO:0007669"/>
    <property type="project" value="UniProtKB-KW"/>
</dbReference>
<keyword evidence="3" id="KW-1185">Reference proteome</keyword>
<comment type="caution">
    <text evidence="2">The sequence shown here is derived from an EMBL/GenBank/DDBJ whole genome shotgun (WGS) entry which is preliminary data.</text>
</comment>
<gene>
    <name evidence="2" type="ORF">ACFS6H_06755</name>
</gene>
<protein>
    <submittedName>
        <fullName evidence="2">Glycosyltransferase</fullName>
        <ecNumber evidence="2">2.4.-.-</ecNumber>
    </submittedName>
</protein>
<dbReference type="EMBL" id="JBHUOZ010000001">
    <property type="protein sequence ID" value="MFD2919395.1"/>
    <property type="molecule type" value="Genomic_DNA"/>
</dbReference>
<name>A0ABW6A254_9BACT</name>
<keyword evidence="2" id="KW-0328">Glycosyltransferase</keyword>
<evidence type="ECO:0000313" key="2">
    <source>
        <dbReference type="EMBL" id="MFD2919395.1"/>
    </source>
</evidence>
<keyword evidence="2" id="KW-0808">Transferase</keyword>
<proteinExistence type="predicted"/>
<reference evidence="3" key="1">
    <citation type="journal article" date="2019" name="Int. J. Syst. Evol. Microbiol.">
        <title>The Global Catalogue of Microorganisms (GCM) 10K type strain sequencing project: providing services to taxonomists for standard genome sequencing and annotation.</title>
        <authorList>
            <consortium name="The Broad Institute Genomics Platform"/>
            <consortium name="The Broad Institute Genome Sequencing Center for Infectious Disease"/>
            <person name="Wu L."/>
            <person name="Ma J."/>
        </authorList>
    </citation>
    <scope>NUCLEOTIDE SEQUENCE [LARGE SCALE GENOMIC DNA]</scope>
    <source>
        <strain evidence="3">KCTC 23299</strain>
    </source>
</reference>
<dbReference type="RefSeq" id="WP_386096541.1">
    <property type="nucleotide sequence ID" value="NZ_JBHUOZ010000001.1"/>
</dbReference>
<evidence type="ECO:0000259" key="1">
    <source>
        <dbReference type="Pfam" id="PF00534"/>
    </source>
</evidence>
<sequence length="297" mass="34039">MGYLRRTFDLMRAPFYDIIFVNLWITPLGPPLFERLFCVFRKKIIYDIDDMLFKTGSGHGKQSFIQKLKGTKKPVVLMKNATYVIVCTPKLEEIALSLNKHKNVVDISSTFDTRRFVPVNKEASGKPLVIGWTGTHSTLPFLDLIQPALSKLAQERSFTLKVIANKYYQMEGVPTEYIDWNANTEVMDLHTFDIGLYPIPANEWSLGKSSLKALTYMAIGIPFVATAYGTNYRIMEDGVQGFMALEQDEWVEKLKQLIDDFELRKKMGEMGRKRVVEQYSTEANLPKYLNAFKTITS</sequence>
<dbReference type="SUPFAM" id="SSF53756">
    <property type="entry name" value="UDP-Glycosyltransferase/glycogen phosphorylase"/>
    <property type="match status" value="1"/>
</dbReference>
<dbReference type="EC" id="2.4.-.-" evidence="2"/>
<evidence type="ECO:0000313" key="3">
    <source>
        <dbReference type="Proteomes" id="UP001597511"/>
    </source>
</evidence>